<evidence type="ECO:0000256" key="1">
    <source>
        <dbReference type="SAM" id="MobiDB-lite"/>
    </source>
</evidence>
<name>A0ABT2TM35_9FIRM</name>
<keyword evidence="2" id="KW-0472">Membrane</keyword>
<keyword evidence="2" id="KW-1133">Transmembrane helix</keyword>
<gene>
    <name evidence="3" type="ORF">OCV88_13275</name>
</gene>
<dbReference type="RefSeq" id="WP_330671968.1">
    <property type="nucleotide sequence ID" value="NZ_JAOQJQ010000006.1"/>
</dbReference>
<evidence type="ECO:0000313" key="3">
    <source>
        <dbReference type="EMBL" id="MCU6763284.1"/>
    </source>
</evidence>
<dbReference type="EMBL" id="JAOQJQ010000006">
    <property type="protein sequence ID" value="MCU6763284.1"/>
    <property type="molecule type" value="Genomic_DNA"/>
</dbReference>
<feature type="compositionally biased region" description="Polar residues" evidence="1">
    <location>
        <begin position="128"/>
        <end position="141"/>
    </location>
</feature>
<sequence length="184" mass="19724">KAIGTVTLDSKEAIEAARAAYDALSEPAKGKVSNLSKLEEAEAAYAQMESNAAAVDELINAIGTVTEDSKEAIEVAKAAYDKLSEEEKKLVTEYQTLKEAEAKYQEITKDDTKEPEPSEKPETPENPGQDTSKDPNTNNSDGDQEDNGKSDVVKTGDETPVMPIIVIVVAAGAAVVLISRRRRA</sequence>
<feature type="compositionally biased region" description="Basic and acidic residues" evidence="1">
    <location>
        <begin position="100"/>
        <end position="123"/>
    </location>
</feature>
<keyword evidence="4" id="KW-1185">Reference proteome</keyword>
<feature type="region of interest" description="Disordered" evidence="1">
    <location>
        <begin position="100"/>
        <end position="157"/>
    </location>
</feature>
<feature type="transmembrane region" description="Helical" evidence="2">
    <location>
        <begin position="160"/>
        <end position="178"/>
    </location>
</feature>
<accession>A0ABT2TM35</accession>
<comment type="caution">
    <text evidence="3">The sequence shown here is derived from an EMBL/GenBank/DDBJ whole genome shotgun (WGS) entry which is preliminary data.</text>
</comment>
<keyword evidence="2" id="KW-0812">Transmembrane</keyword>
<organism evidence="3 4">
    <name type="scientific">Brotonthovivens ammoniilytica</name>
    <dbReference type="NCBI Taxonomy" id="2981725"/>
    <lineage>
        <taxon>Bacteria</taxon>
        <taxon>Bacillati</taxon>
        <taxon>Bacillota</taxon>
        <taxon>Clostridia</taxon>
        <taxon>Lachnospirales</taxon>
        <taxon>Lachnospiraceae</taxon>
        <taxon>Brotonthovivens</taxon>
    </lineage>
</organism>
<feature type="non-terminal residue" evidence="3">
    <location>
        <position position="1"/>
    </location>
</feature>
<proteinExistence type="predicted"/>
<protein>
    <submittedName>
        <fullName evidence="3">Uncharacterized protein</fullName>
    </submittedName>
</protein>
<dbReference type="Proteomes" id="UP001652442">
    <property type="component" value="Unassembled WGS sequence"/>
</dbReference>
<evidence type="ECO:0000256" key="2">
    <source>
        <dbReference type="SAM" id="Phobius"/>
    </source>
</evidence>
<feature type="compositionally biased region" description="Basic and acidic residues" evidence="1">
    <location>
        <begin position="146"/>
        <end position="157"/>
    </location>
</feature>
<reference evidence="3 4" key="1">
    <citation type="journal article" date="2021" name="ISME Commun">
        <title>Automated analysis of genomic sequences facilitates high-throughput and comprehensive description of bacteria.</title>
        <authorList>
            <person name="Hitch T.C.A."/>
        </authorList>
    </citation>
    <scope>NUCLEOTIDE SEQUENCE [LARGE SCALE GENOMIC DNA]</scope>
    <source>
        <strain evidence="3 4">Sanger_109</strain>
    </source>
</reference>
<evidence type="ECO:0000313" key="4">
    <source>
        <dbReference type="Proteomes" id="UP001652442"/>
    </source>
</evidence>